<reference evidence="7" key="2">
    <citation type="journal article" date="2021" name="PeerJ">
        <title>Extensive microbial diversity within the chicken gut microbiome revealed by metagenomics and culture.</title>
        <authorList>
            <person name="Gilroy R."/>
            <person name="Ravi A."/>
            <person name="Getino M."/>
            <person name="Pursley I."/>
            <person name="Horton D.L."/>
            <person name="Alikhan N.F."/>
            <person name="Baker D."/>
            <person name="Gharbi K."/>
            <person name="Hall N."/>
            <person name="Watson M."/>
            <person name="Adriaenssens E.M."/>
            <person name="Foster-Nyarko E."/>
            <person name="Jarju S."/>
            <person name="Secka A."/>
            <person name="Antonio M."/>
            <person name="Oren A."/>
            <person name="Chaudhuri R.R."/>
            <person name="La Ragione R."/>
            <person name="Hildebrand F."/>
            <person name="Pallen M.J."/>
        </authorList>
    </citation>
    <scope>NUCLEOTIDE SEQUENCE</scope>
    <source>
        <strain evidence="7">10532</strain>
    </source>
</reference>
<dbReference type="EC" id="3.2.1.89" evidence="3 6"/>
<reference evidence="7" key="1">
    <citation type="submission" date="2020-10" db="EMBL/GenBank/DDBJ databases">
        <authorList>
            <person name="Gilroy R."/>
        </authorList>
    </citation>
    <scope>NUCLEOTIDE SEQUENCE</scope>
    <source>
        <strain evidence="7">10532</strain>
    </source>
</reference>
<accession>A0A9D9HPC9</accession>
<comment type="caution">
    <text evidence="7">The sequence shown here is derived from an EMBL/GenBank/DDBJ whole genome shotgun (WGS) entry which is preliminary data.</text>
</comment>
<sequence length="369" mass="42532">SRDFLPVRGVDLSFLSELEEKGVVFKDTAGKPIGDLISFLRDEGANCVRLRLWIENPANQDSHCTLAETKKMALRIKAAGMKFLLDFHFSHTWADPSNQLFPENKTWQEALAEYEDSRLSEQERLGIFSEKVFEPYIRNVLEELNLQDTAPDIIQVGNEISNGFLHPLGRIDYGGENPFGNLGFLLARGIKTARECCPGAEIMLHLDCSSDLEKSEWWLENVTEQLMLYGIDFDTIGFSYYSVWHGQNLEQIGANLKEIIDEFKKPVYIVETAYPWTLDWKDKMNNIYGGKNQLIKKFPAEKNGQREYFEALCKMVAEFPGGYGRGVFWWEPDYISFPEAGFYSSMENLTWFDFDRIYNGTGAVFKRFR</sequence>
<feature type="non-terminal residue" evidence="7">
    <location>
        <position position="1"/>
    </location>
</feature>
<dbReference type="GO" id="GO:0015926">
    <property type="term" value="F:glucosidase activity"/>
    <property type="evidence" value="ECO:0007669"/>
    <property type="project" value="InterPro"/>
</dbReference>
<gene>
    <name evidence="7" type="ORF">IAA81_06110</name>
</gene>
<dbReference type="SUPFAM" id="SSF51445">
    <property type="entry name" value="(Trans)glycosidases"/>
    <property type="match status" value="1"/>
</dbReference>
<evidence type="ECO:0000256" key="1">
    <source>
        <dbReference type="ARBA" id="ARBA00001695"/>
    </source>
</evidence>
<keyword evidence="4 6" id="KW-0378">Hydrolase</keyword>
<evidence type="ECO:0000313" key="8">
    <source>
        <dbReference type="Proteomes" id="UP000823638"/>
    </source>
</evidence>
<evidence type="ECO:0000256" key="5">
    <source>
        <dbReference type="ARBA" id="ARBA00023295"/>
    </source>
</evidence>
<dbReference type="EMBL" id="JADIMM010000078">
    <property type="protein sequence ID" value="MBO8457784.1"/>
    <property type="molecule type" value="Genomic_DNA"/>
</dbReference>
<evidence type="ECO:0000256" key="4">
    <source>
        <dbReference type="ARBA" id="ARBA00022801"/>
    </source>
</evidence>
<dbReference type="AlphaFoldDB" id="A0A9D9HPC9"/>
<dbReference type="Gene3D" id="3.20.20.80">
    <property type="entry name" value="Glycosidases"/>
    <property type="match status" value="1"/>
</dbReference>
<dbReference type="PANTHER" id="PTHR34983:SF1">
    <property type="entry name" value="ARABINOGALACTAN ENDO-BETA-1,4-GALACTANASE A"/>
    <property type="match status" value="1"/>
</dbReference>
<comment type="similarity">
    <text evidence="2 6">Belongs to the glycosyl hydrolase 53 family.</text>
</comment>
<proteinExistence type="inferred from homology"/>
<dbReference type="InterPro" id="IPR011683">
    <property type="entry name" value="Glyco_hydro_53"/>
</dbReference>
<evidence type="ECO:0000256" key="6">
    <source>
        <dbReference type="RuleBase" id="RU361192"/>
    </source>
</evidence>
<dbReference type="PANTHER" id="PTHR34983">
    <property type="entry name" value="ARABINOGALACTAN ENDO-BETA-1,4-GALACTANASE A"/>
    <property type="match status" value="1"/>
</dbReference>
<comment type="catalytic activity">
    <reaction evidence="1 6">
        <text>The enzyme specifically hydrolyzes (1-&gt;4)-beta-D-galactosidic linkages in type I arabinogalactans.</text>
        <dbReference type="EC" id="3.2.1.89"/>
    </reaction>
</comment>
<dbReference type="GO" id="GO:0045490">
    <property type="term" value="P:pectin catabolic process"/>
    <property type="evidence" value="ECO:0007669"/>
    <property type="project" value="TreeGrafter"/>
</dbReference>
<evidence type="ECO:0000256" key="2">
    <source>
        <dbReference type="ARBA" id="ARBA00010687"/>
    </source>
</evidence>
<dbReference type="InterPro" id="IPR017853">
    <property type="entry name" value="GH"/>
</dbReference>
<evidence type="ECO:0000256" key="3">
    <source>
        <dbReference type="ARBA" id="ARBA00012556"/>
    </source>
</evidence>
<organism evidence="7 8">
    <name type="scientific">Candidatus Gallitreponema excrementavium</name>
    <dbReference type="NCBI Taxonomy" id="2840840"/>
    <lineage>
        <taxon>Bacteria</taxon>
        <taxon>Pseudomonadati</taxon>
        <taxon>Spirochaetota</taxon>
        <taxon>Spirochaetia</taxon>
        <taxon>Spirochaetales</taxon>
        <taxon>Candidatus Gallitreponema</taxon>
    </lineage>
</organism>
<dbReference type="Pfam" id="PF07745">
    <property type="entry name" value="Glyco_hydro_53"/>
    <property type="match status" value="1"/>
</dbReference>
<protein>
    <recommendedName>
        <fullName evidence="3 6">Arabinogalactan endo-beta-1,4-galactanase</fullName>
        <ecNumber evidence="3 6">3.2.1.89</ecNumber>
    </recommendedName>
</protein>
<dbReference type="GO" id="GO:0031218">
    <property type="term" value="F:arabinogalactan endo-1,4-beta-galactosidase activity"/>
    <property type="evidence" value="ECO:0007669"/>
    <property type="project" value="UniProtKB-EC"/>
</dbReference>
<keyword evidence="5 6" id="KW-0326">Glycosidase</keyword>
<dbReference type="Proteomes" id="UP000823638">
    <property type="component" value="Unassembled WGS sequence"/>
</dbReference>
<name>A0A9D9HPC9_9SPIR</name>
<evidence type="ECO:0000313" key="7">
    <source>
        <dbReference type="EMBL" id="MBO8457784.1"/>
    </source>
</evidence>